<dbReference type="EMBL" id="SWNT01000013">
    <property type="protein sequence ID" value="NFF71110.1"/>
    <property type="molecule type" value="Genomic_DNA"/>
</dbReference>
<comment type="caution">
    <text evidence="2">The sequence shown here is derived from an EMBL/GenBank/DDBJ whole genome shotgun (WGS) entry which is preliminary data.</text>
</comment>
<dbReference type="AlphaFoldDB" id="A0A9Q4TFW0"/>
<proteinExistence type="predicted"/>
<dbReference type="PANTHER" id="PTHR33169">
    <property type="entry name" value="PADR-FAMILY TRANSCRIPTIONAL REGULATOR"/>
    <property type="match status" value="1"/>
</dbReference>
<dbReference type="Gene3D" id="1.10.10.10">
    <property type="entry name" value="Winged helix-like DNA-binding domain superfamily/Winged helix DNA-binding domain"/>
    <property type="match status" value="1"/>
</dbReference>
<evidence type="ECO:0000313" key="4">
    <source>
        <dbReference type="Proteomes" id="UP000481363"/>
    </source>
</evidence>
<evidence type="ECO:0000259" key="1">
    <source>
        <dbReference type="Pfam" id="PF03551"/>
    </source>
</evidence>
<name>A0A9Q4TFW0_CLOBO</name>
<organism evidence="2 4">
    <name type="scientific">Clostridium botulinum</name>
    <dbReference type="NCBI Taxonomy" id="1491"/>
    <lineage>
        <taxon>Bacteria</taxon>
        <taxon>Bacillati</taxon>
        <taxon>Bacillota</taxon>
        <taxon>Clostridia</taxon>
        <taxon>Eubacteriales</taxon>
        <taxon>Clostridiaceae</taxon>
        <taxon>Clostridium</taxon>
    </lineage>
</organism>
<gene>
    <name evidence="2" type="ORF">FCV11_08405</name>
    <name evidence="3" type="ORF">FDF67_08365</name>
</gene>
<protein>
    <submittedName>
        <fullName evidence="2">PadR family transcriptional regulator</fullName>
    </submittedName>
</protein>
<dbReference type="PANTHER" id="PTHR33169:SF14">
    <property type="entry name" value="TRANSCRIPTIONAL REGULATOR RV3488"/>
    <property type="match status" value="1"/>
</dbReference>
<dbReference type="Pfam" id="PF03551">
    <property type="entry name" value="PadR"/>
    <property type="match status" value="1"/>
</dbReference>
<dbReference type="Proteomes" id="UP000481363">
    <property type="component" value="Unassembled WGS sequence"/>
</dbReference>
<dbReference type="SUPFAM" id="SSF46785">
    <property type="entry name" value="Winged helix' DNA-binding domain"/>
    <property type="match status" value="1"/>
</dbReference>
<dbReference type="EMBL" id="SXDK01000011">
    <property type="protein sequence ID" value="NFU60207.1"/>
    <property type="molecule type" value="Genomic_DNA"/>
</dbReference>
<dbReference type="InterPro" id="IPR005149">
    <property type="entry name" value="Tscrpt_reg_PadR_N"/>
</dbReference>
<feature type="domain" description="Transcription regulator PadR N-terminal" evidence="1">
    <location>
        <begin position="24"/>
        <end position="95"/>
    </location>
</feature>
<dbReference type="Proteomes" id="UP000785180">
    <property type="component" value="Unassembled WGS sequence"/>
</dbReference>
<dbReference type="InterPro" id="IPR036388">
    <property type="entry name" value="WH-like_DNA-bd_sf"/>
</dbReference>
<sequence>MHYKVGEKVANNTQVLKGLLEGCILKIIKDDETYGYEICEKLVKYGFKDISEGSVYPLLIRLQKKKLLSSVMKKSPLGPMRKYYYITEEGNKELKDFIVLWSEIKKNIDNVLEG</sequence>
<dbReference type="InterPro" id="IPR052509">
    <property type="entry name" value="Metal_resp_DNA-bind_regulator"/>
</dbReference>
<dbReference type="InterPro" id="IPR036390">
    <property type="entry name" value="WH_DNA-bd_sf"/>
</dbReference>
<reference evidence="2 4" key="1">
    <citation type="submission" date="2019-04" db="EMBL/GenBank/DDBJ databases">
        <title>Genome sequencing of Clostridium botulinum Groups I-IV and Clostridium butyricum.</title>
        <authorList>
            <person name="Brunt J."/>
            <person name="Van Vliet A.H.M."/>
            <person name="Stringer S.C."/>
            <person name="Carter A.T."/>
            <person name="Peck M.W."/>
        </authorList>
    </citation>
    <scope>NUCLEOTIDE SEQUENCE [LARGE SCALE GENOMIC DNA]</scope>
    <source>
        <strain evidence="3">7221C</strain>
        <strain evidence="2 4">IFR 18/049</strain>
    </source>
</reference>
<evidence type="ECO:0000313" key="3">
    <source>
        <dbReference type="EMBL" id="NFU60207.1"/>
    </source>
</evidence>
<evidence type="ECO:0000313" key="2">
    <source>
        <dbReference type="EMBL" id="NFF71110.1"/>
    </source>
</evidence>
<accession>A0A9Q4TFW0</accession>